<proteinExistence type="predicted"/>
<name>A0A0B2WPG8_METAS</name>
<organism evidence="2 3">
    <name type="scientific">Metarhizium album (strain ARSEF 1941)</name>
    <dbReference type="NCBI Taxonomy" id="1081103"/>
    <lineage>
        <taxon>Eukaryota</taxon>
        <taxon>Fungi</taxon>
        <taxon>Dikarya</taxon>
        <taxon>Ascomycota</taxon>
        <taxon>Pezizomycotina</taxon>
        <taxon>Sordariomycetes</taxon>
        <taxon>Hypocreomycetidae</taxon>
        <taxon>Hypocreales</taxon>
        <taxon>Clavicipitaceae</taxon>
        <taxon>Metarhizium</taxon>
    </lineage>
</organism>
<keyword evidence="1" id="KW-0812">Transmembrane</keyword>
<dbReference type="STRING" id="1081103.A0A0B2WPG8"/>
<evidence type="ECO:0000313" key="3">
    <source>
        <dbReference type="Proteomes" id="UP000030816"/>
    </source>
</evidence>
<accession>A0A0B2WPG8</accession>
<protein>
    <submittedName>
        <fullName evidence="2">Sulfatase domain-containing protein</fullName>
    </submittedName>
</protein>
<dbReference type="EMBL" id="AZHE01000022">
    <property type="protein sequence ID" value="KHN95544.1"/>
    <property type="molecule type" value="Genomic_DNA"/>
</dbReference>
<feature type="transmembrane region" description="Helical" evidence="1">
    <location>
        <begin position="71"/>
        <end position="92"/>
    </location>
</feature>
<dbReference type="AlphaFoldDB" id="A0A0B2WPG8"/>
<feature type="transmembrane region" description="Helical" evidence="1">
    <location>
        <begin position="36"/>
        <end position="59"/>
    </location>
</feature>
<dbReference type="HOGENOM" id="CLU_1603119_0_0_1"/>
<dbReference type="RefSeq" id="XP_040676610.1">
    <property type="nucleotide sequence ID" value="XM_040825399.1"/>
</dbReference>
<keyword evidence="3" id="KW-1185">Reference proteome</keyword>
<comment type="caution">
    <text evidence="2">The sequence shown here is derived from an EMBL/GenBank/DDBJ whole genome shotgun (WGS) entry which is preliminary data.</text>
</comment>
<feature type="transmembrane region" description="Helical" evidence="1">
    <location>
        <begin position="124"/>
        <end position="142"/>
    </location>
</feature>
<dbReference type="Proteomes" id="UP000030816">
    <property type="component" value="Unassembled WGS sequence"/>
</dbReference>
<gene>
    <name evidence="2" type="ORF">MAM_06601</name>
</gene>
<sequence>MLPAARRLVFSILFVAVVLAKTVHLYVNAHFFPWATFLVCVPFFLAPDLLVLSFVWSLLQHKRGRLSQLCAAVSCLISIPTCIAASALVSFFCESGVEIRWADAASVAFDAGARKVASSGTTNALMACTAILVVAFFIQDVLHRAVGAIWYHVWLQLNLGKSPGSV</sequence>
<evidence type="ECO:0000256" key="1">
    <source>
        <dbReference type="SAM" id="Phobius"/>
    </source>
</evidence>
<keyword evidence="1" id="KW-0472">Membrane</keyword>
<evidence type="ECO:0000313" key="2">
    <source>
        <dbReference type="EMBL" id="KHN95544.1"/>
    </source>
</evidence>
<keyword evidence="1" id="KW-1133">Transmembrane helix</keyword>
<reference evidence="2 3" key="1">
    <citation type="journal article" date="2014" name="Proc. Natl. Acad. Sci. U.S.A.">
        <title>Trajectory and genomic determinants of fungal-pathogen speciation and host adaptation.</title>
        <authorList>
            <person name="Hu X."/>
            <person name="Xiao G."/>
            <person name="Zheng P."/>
            <person name="Shang Y."/>
            <person name="Su Y."/>
            <person name="Zhang X."/>
            <person name="Liu X."/>
            <person name="Zhan S."/>
            <person name="St Leger R.J."/>
            <person name="Wang C."/>
        </authorList>
    </citation>
    <scope>NUCLEOTIDE SEQUENCE [LARGE SCALE GENOMIC DNA]</scope>
    <source>
        <strain evidence="2 3">ARSEF 1941</strain>
    </source>
</reference>
<dbReference type="GeneID" id="63741056"/>